<dbReference type="PANTHER" id="PTHR30451">
    <property type="entry name" value="OUTER MEMBRANE USHER PROTEIN"/>
    <property type="match status" value="1"/>
</dbReference>
<name>A0ABD5HQH7_9ENTR</name>
<proteinExistence type="predicted"/>
<dbReference type="InterPro" id="IPR000015">
    <property type="entry name" value="Fimb_usher"/>
</dbReference>
<sequence length="100" mass="10875">INDLYSAGNGGDLQVTIKEADGSSQVFTVPYSSVPVLQREGHTRYAVTAGEYRSGSNQQEKPKFFQGTLLRGLPAGWTLYGGTQLADRYRAFNLGVGKNM</sequence>
<dbReference type="EMBL" id="JAWPBP010000157">
    <property type="protein sequence ID" value="MDW2720423.1"/>
    <property type="molecule type" value="Genomic_DNA"/>
</dbReference>
<protein>
    <submittedName>
        <fullName evidence="1">Fimbria/pilus outer membrane usher protein</fullName>
    </submittedName>
</protein>
<dbReference type="Gene3D" id="2.60.40.3110">
    <property type="match status" value="1"/>
</dbReference>
<organism evidence="1 2">
    <name type="scientific">Klebsiella pasteurii</name>
    <dbReference type="NCBI Taxonomy" id="2587529"/>
    <lineage>
        <taxon>Bacteria</taxon>
        <taxon>Pseudomonadati</taxon>
        <taxon>Pseudomonadota</taxon>
        <taxon>Gammaproteobacteria</taxon>
        <taxon>Enterobacterales</taxon>
        <taxon>Enterobacteriaceae</taxon>
        <taxon>Klebsiella/Raoultella group</taxon>
        <taxon>Klebsiella</taxon>
    </lineage>
</organism>
<dbReference type="Proteomes" id="UP001287436">
    <property type="component" value="Unassembled WGS sequence"/>
</dbReference>
<dbReference type="RefSeq" id="WP_316946960.1">
    <property type="nucleotide sequence ID" value="NZ_JAWIAR010000108.1"/>
</dbReference>
<reference evidence="1 2" key="1">
    <citation type="submission" date="2023-10" db="EMBL/GenBank/DDBJ databases">
        <title>Fecal carriage and genetic characteristics of carbapenem-resistant Enterobacterales among healthy adults from four provinces of China.</title>
        <authorList>
            <person name="Li Y."/>
            <person name="Zhang R."/>
        </authorList>
    </citation>
    <scope>NUCLEOTIDE SEQUENCE [LARGE SCALE GENOMIC DNA]</scope>
    <source>
        <strain evidence="1 2">HN-157</strain>
    </source>
</reference>
<dbReference type="Pfam" id="PF00577">
    <property type="entry name" value="Usher"/>
    <property type="match status" value="1"/>
</dbReference>
<dbReference type="AlphaFoldDB" id="A0ABD5HQH7"/>
<feature type="non-terminal residue" evidence="1">
    <location>
        <position position="1"/>
    </location>
</feature>
<accession>A0ABD5HQH7</accession>
<comment type="caution">
    <text evidence="1">The sequence shown here is derived from an EMBL/GenBank/DDBJ whole genome shotgun (WGS) entry which is preliminary data.</text>
</comment>
<evidence type="ECO:0000313" key="2">
    <source>
        <dbReference type="Proteomes" id="UP001287436"/>
    </source>
</evidence>
<gene>
    <name evidence="1" type="ORF">RYZ49_32330</name>
</gene>
<feature type="non-terminal residue" evidence="1">
    <location>
        <position position="100"/>
    </location>
</feature>
<dbReference type="PANTHER" id="PTHR30451:SF21">
    <property type="entry name" value="FIMBRIAL USHER DOMAIN-CONTAINING PROTEIN YDET-RELATED"/>
    <property type="match status" value="1"/>
</dbReference>
<evidence type="ECO:0000313" key="1">
    <source>
        <dbReference type="EMBL" id="MDW2720423.1"/>
    </source>
</evidence>